<dbReference type="Proteomes" id="UP000321832">
    <property type="component" value="Unassembled WGS sequence"/>
</dbReference>
<evidence type="ECO:0000313" key="2">
    <source>
        <dbReference type="EMBL" id="TXC65206.1"/>
    </source>
</evidence>
<dbReference type="AlphaFoldDB" id="A0A5C6U061"/>
<keyword evidence="1" id="KW-1133">Transmembrane helix</keyword>
<comment type="caution">
    <text evidence="2">The sequence shown here is derived from an EMBL/GenBank/DDBJ whole genome shotgun (WGS) entry which is preliminary data.</text>
</comment>
<keyword evidence="3" id="KW-1185">Reference proteome</keyword>
<keyword evidence="1" id="KW-0472">Membrane</keyword>
<evidence type="ECO:0000256" key="1">
    <source>
        <dbReference type="SAM" id="Phobius"/>
    </source>
</evidence>
<gene>
    <name evidence="2" type="ORF">FSC37_00870</name>
</gene>
<organism evidence="2 3">
    <name type="scientific">Piscinibacter aquaticus</name>
    <dbReference type="NCBI Taxonomy" id="392597"/>
    <lineage>
        <taxon>Bacteria</taxon>
        <taxon>Pseudomonadati</taxon>
        <taxon>Pseudomonadota</taxon>
        <taxon>Betaproteobacteria</taxon>
        <taxon>Burkholderiales</taxon>
        <taxon>Sphaerotilaceae</taxon>
        <taxon>Piscinibacter</taxon>
    </lineage>
</organism>
<accession>A0A5C6U061</accession>
<feature type="transmembrane region" description="Helical" evidence="1">
    <location>
        <begin position="43"/>
        <end position="62"/>
    </location>
</feature>
<feature type="transmembrane region" description="Helical" evidence="1">
    <location>
        <begin position="293"/>
        <end position="311"/>
    </location>
</feature>
<evidence type="ECO:0008006" key="4">
    <source>
        <dbReference type="Google" id="ProtNLM"/>
    </source>
</evidence>
<sequence length="335" mass="36687">MTMRPLIAHIGSPRSTLALMALLGAAVFSGQIAEVLGAPALALAMALLALNLVAAIVVHPAFRRQLPLLVAHLALLALVLLAAYGRLASLDGRFELTQGVPFDGTLIDVRTGALHRDGLQRTAFSHQGFEIDYAPGRKRGATRNAVRWRDDEGRERSAVIGDHRPLVIDGYRLYTSPNKGFAPLLAWTPTGGEPVTGAVHLPAFPAHELRQSIEWSLPDGRKAWVLLQTDETLIDPSRASRFELPRRHTLVLRMDPVRHELQPGQSVALQGGTLTYLGLRTWMGYRVTSDPTLPWLLAASLLAAFALAWHYTQRFFFAVPAASAVRPSPKRVRHA</sequence>
<feature type="transmembrane region" description="Helical" evidence="1">
    <location>
        <begin position="69"/>
        <end position="87"/>
    </location>
</feature>
<reference evidence="2 3" key="1">
    <citation type="submission" date="2019-08" db="EMBL/GenBank/DDBJ databases">
        <authorList>
            <person name="Khan S.A."/>
            <person name="Jeon C.O."/>
            <person name="Jeong S.E."/>
        </authorList>
    </citation>
    <scope>NUCLEOTIDE SEQUENCE [LARGE SCALE GENOMIC DNA]</scope>
    <source>
        <strain evidence="3">IMCC1728</strain>
    </source>
</reference>
<dbReference type="EMBL" id="VOPW01000001">
    <property type="protein sequence ID" value="TXC65206.1"/>
    <property type="molecule type" value="Genomic_DNA"/>
</dbReference>
<protein>
    <recommendedName>
        <fullName evidence="4">ResB-like domain-containing protein</fullName>
    </recommendedName>
</protein>
<evidence type="ECO:0000313" key="3">
    <source>
        <dbReference type="Proteomes" id="UP000321832"/>
    </source>
</evidence>
<proteinExistence type="predicted"/>
<keyword evidence="1" id="KW-0812">Transmembrane</keyword>
<name>A0A5C6U061_9BURK</name>